<sequence>NKTQLTWEKLPNLPESELTETHKRLFGFYRIESVSRRVIGGESVPVNQYDTAFIIYAPSGHMAVHLMRPSRESYAGTRPTPEEALTAVQSYGSYFGPFSVYEEEGYLVHHRIGNLGPGGTGTDAPRSYELTDTHLTLRPPVGTDSEGRRVQSALRWARISD</sequence>
<feature type="non-terminal residue" evidence="2">
    <location>
        <position position="1"/>
    </location>
</feature>
<gene>
    <name evidence="2" type="ORF">METZ01_LOCUS156811</name>
</gene>
<dbReference type="AlphaFoldDB" id="A0A382ASJ4"/>
<evidence type="ECO:0000259" key="1">
    <source>
        <dbReference type="Pfam" id="PF13924"/>
    </source>
</evidence>
<feature type="domain" description="Lipocalin-like" evidence="1">
    <location>
        <begin position="27"/>
        <end position="159"/>
    </location>
</feature>
<accession>A0A382ASJ4</accession>
<reference evidence="2" key="1">
    <citation type="submission" date="2018-05" db="EMBL/GenBank/DDBJ databases">
        <authorList>
            <person name="Lanie J.A."/>
            <person name="Ng W.-L."/>
            <person name="Kazmierczak K.M."/>
            <person name="Andrzejewski T.M."/>
            <person name="Davidsen T.M."/>
            <person name="Wayne K.J."/>
            <person name="Tettelin H."/>
            <person name="Glass J.I."/>
            <person name="Rusch D."/>
            <person name="Podicherti R."/>
            <person name="Tsui H.-C.T."/>
            <person name="Winkler M.E."/>
        </authorList>
    </citation>
    <scope>NUCLEOTIDE SEQUENCE</scope>
</reference>
<dbReference type="EMBL" id="UINC01026463">
    <property type="protein sequence ID" value="SVB03957.1"/>
    <property type="molecule type" value="Genomic_DNA"/>
</dbReference>
<protein>
    <recommendedName>
        <fullName evidence="1">Lipocalin-like domain-containing protein</fullName>
    </recommendedName>
</protein>
<dbReference type="Pfam" id="PF13924">
    <property type="entry name" value="Lipocalin_5"/>
    <property type="match status" value="1"/>
</dbReference>
<evidence type="ECO:0000313" key="2">
    <source>
        <dbReference type="EMBL" id="SVB03957.1"/>
    </source>
</evidence>
<name>A0A382ASJ4_9ZZZZ</name>
<proteinExistence type="predicted"/>
<dbReference type="InterPro" id="IPR024311">
    <property type="entry name" value="Lipocalin-like"/>
</dbReference>
<organism evidence="2">
    <name type="scientific">marine metagenome</name>
    <dbReference type="NCBI Taxonomy" id="408172"/>
    <lineage>
        <taxon>unclassified sequences</taxon>
        <taxon>metagenomes</taxon>
        <taxon>ecological metagenomes</taxon>
    </lineage>
</organism>